<organism evidence="1 2">
    <name type="scientific">Virgibacillus alimentarius</name>
    <dbReference type="NCBI Taxonomy" id="698769"/>
    <lineage>
        <taxon>Bacteria</taxon>
        <taxon>Bacillati</taxon>
        <taxon>Bacillota</taxon>
        <taxon>Bacilli</taxon>
        <taxon>Bacillales</taxon>
        <taxon>Bacillaceae</taxon>
        <taxon>Virgibacillus</taxon>
    </lineage>
</organism>
<dbReference type="InterPro" id="IPR047324">
    <property type="entry name" value="LbH_gamma_CA-like"/>
</dbReference>
<dbReference type="PANTHER" id="PTHR13061:SF29">
    <property type="entry name" value="GAMMA CARBONIC ANHYDRASE-LIKE 1, MITOCHONDRIAL-RELATED"/>
    <property type="match status" value="1"/>
</dbReference>
<evidence type="ECO:0000313" key="1">
    <source>
        <dbReference type="EMBL" id="MBP2257276.1"/>
    </source>
</evidence>
<protein>
    <submittedName>
        <fullName evidence="1">Carbonic anhydrase/acetyltransferase-like protein (Isoleucine patch superfamily)</fullName>
    </submittedName>
</protein>
<dbReference type="InterPro" id="IPR011004">
    <property type="entry name" value="Trimer_LpxA-like_sf"/>
</dbReference>
<dbReference type="PANTHER" id="PTHR13061">
    <property type="entry name" value="DYNACTIN SUBUNIT P25"/>
    <property type="match status" value="1"/>
</dbReference>
<dbReference type="EMBL" id="JAGIKX010000007">
    <property type="protein sequence ID" value="MBP2257276.1"/>
    <property type="molecule type" value="Genomic_DNA"/>
</dbReference>
<dbReference type="Gene3D" id="2.160.10.10">
    <property type="entry name" value="Hexapeptide repeat proteins"/>
    <property type="match status" value="1"/>
</dbReference>
<evidence type="ECO:0000313" key="2">
    <source>
        <dbReference type="Proteomes" id="UP001519294"/>
    </source>
</evidence>
<dbReference type="RefSeq" id="WP_226370919.1">
    <property type="nucleotide sequence ID" value="NZ_JAGIKX010000007.1"/>
</dbReference>
<comment type="caution">
    <text evidence="1">The sequence shown here is derived from an EMBL/GenBank/DDBJ whole genome shotgun (WGS) entry which is preliminary data.</text>
</comment>
<name>A0ABS4S718_9BACI</name>
<dbReference type="CDD" id="cd04645">
    <property type="entry name" value="LbH_gamma_CA_like"/>
    <property type="match status" value="1"/>
</dbReference>
<accession>A0ABS4S718</accession>
<gene>
    <name evidence="1" type="ORF">J2Z81_001224</name>
</gene>
<sequence>MIHPYEDIHPSIHETVFIAHNATVIGNVSIDEASSIWFHTVLRGDIAPIIIGKEVSVQDLSMIHQSPDMPVIVEDGVTIGHQVRLHSATVRKNALIGMGSLLLDGAEVGESAFVGAGSLIPPGKKIPPHTLALGRPAKVVRELSEKDYKELERVRTAYVERGKYYKNNTSLGLPF</sequence>
<proteinExistence type="predicted"/>
<dbReference type="SUPFAM" id="SSF51161">
    <property type="entry name" value="Trimeric LpxA-like enzymes"/>
    <property type="match status" value="1"/>
</dbReference>
<reference evidence="1 2" key="1">
    <citation type="submission" date="2021-03" db="EMBL/GenBank/DDBJ databases">
        <title>Genomic Encyclopedia of Type Strains, Phase IV (KMG-IV): sequencing the most valuable type-strain genomes for metagenomic binning, comparative biology and taxonomic classification.</title>
        <authorList>
            <person name="Goeker M."/>
        </authorList>
    </citation>
    <scope>NUCLEOTIDE SEQUENCE [LARGE SCALE GENOMIC DNA]</scope>
    <source>
        <strain evidence="1 2">DSM 25790</strain>
    </source>
</reference>
<dbReference type="InterPro" id="IPR050484">
    <property type="entry name" value="Transf_Hexapept/Carb_Anhydrase"/>
</dbReference>
<keyword evidence="2" id="KW-1185">Reference proteome</keyword>
<dbReference type="Proteomes" id="UP001519294">
    <property type="component" value="Unassembled WGS sequence"/>
</dbReference>